<evidence type="ECO:0000313" key="1">
    <source>
        <dbReference type="EMBL" id="MET1254727.1"/>
    </source>
</evidence>
<dbReference type="InterPro" id="IPR001441">
    <property type="entry name" value="UPP_synth-like"/>
</dbReference>
<comment type="caution">
    <text evidence="1">The sequence shown here is derived from an EMBL/GenBank/DDBJ whole genome shotgun (WGS) entry which is preliminary data.</text>
</comment>
<dbReference type="EMBL" id="JBEVCJ010000005">
    <property type="protein sequence ID" value="MET1254727.1"/>
    <property type="molecule type" value="Genomic_DNA"/>
</dbReference>
<dbReference type="Gene3D" id="3.40.1180.10">
    <property type="entry name" value="Decaprenyl diphosphate synthase-like"/>
    <property type="match status" value="1"/>
</dbReference>
<dbReference type="SUPFAM" id="SSF64005">
    <property type="entry name" value="Undecaprenyl diphosphate synthase"/>
    <property type="match status" value="1"/>
</dbReference>
<proteinExistence type="inferred from homology"/>
<reference evidence="1 2" key="1">
    <citation type="submission" date="2024-06" db="EMBL/GenBank/DDBJ databases">
        <authorList>
            <person name="Li F."/>
        </authorList>
    </citation>
    <scope>NUCLEOTIDE SEQUENCE [LARGE SCALE GENOMIC DNA]</scope>
    <source>
        <strain evidence="1 2">GXAS 311</strain>
    </source>
</reference>
<name>A0ABV2BS14_9GAMM</name>
<accession>A0ABV2BS14</accession>
<dbReference type="PROSITE" id="PS01066">
    <property type="entry name" value="UPP_SYNTHASE"/>
    <property type="match status" value="1"/>
</dbReference>
<sequence length="239" mass="26842">MSETNIPKHVAIIMDGNGRWAKAKGKKRTAGHKVGVERAREAVQTAANLGIKSLTLFAFSSENWNRPKEEVSYLMELFIVALNREIKALHKHGVRLKFIGDTLAFNEKLQKAINKAEQLTKDNSTLSLNIAANYGGRWDIVNAVNQLIQQSSDLTQITESTLESKLATADLPALDLMIRTGGETRISNFLIWQAAYAELYFCDTLWPDFDQQALMLAVEEYGRRQRRFGLTGEQIIGTK</sequence>
<protein>
    <submittedName>
        <fullName evidence="1">Polyprenyl diphosphate synthase</fullName>
        <ecNumber evidence="1">2.5.1.-</ecNumber>
    </submittedName>
</protein>
<dbReference type="InterPro" id="IPR036424">
    <property type="entry name" value="UPP_synth-like_sf"/>
</dbReference>
<dbReference type="NCBIfam" id="TIGR00055">
    <property type="entry name" value="uppS"/>
    <property type="match status" value="1"/>
</dbReference>
<dbReference type="GO" id="GO:0016740">
    <property type="term" value="F:transferase activity"/>
    <property type="evidence" value="ECO:0007669"/>
    <property type="project" value="UniProtKB-KW"/>
</dbReference>
<dbReference type="Pfam" id="PF01255">
    <property type="entry name" value="Prenyltransf"/>
    <property type="match status" value="1"/>
</dbReference>
<dbReference type="Proteomes" id="UP001548189">
    <property type="component" value="Unassembled WGS sequence"/>
</dbReference>
<evidence type="ECO:0000313" key="2">
    <source>
        <dbReference type="Proteomes" id="UP001548189"/>
    </source>
</evidence>
<dbReference type="CDD" id="cd00475">
    <property type="entry name" value="Cis_IPPS"/>
    <property type="match status" value="1"/>
</dbReference>
<organism evidence="1 2">
    <name type="scientific">Aliikangiella maris</name>
    <dbReference type="NCBI Taxonomy" id="3162458"/>
    <lineage>
        <taxon>Bacteria</taxon>
        <taxon>Pseudomonadati</taxon>
        <taxon>Pseudomonadota</taxon>
        <taxon>Gammaproteobacteria</taxon>
        <taxon>Oceanospirillales</taxon>
        <taxon>Pleioneaceae</taxon>
        <taxon>Aliikangiella</taxon>
    </lineage>
</organism>
<keyword evidence="1" id="KW-0808">Transferase</keyword>
<dbReference type="EC" id="2.5.1.-" evidence="1"/>
<dbReference type="PANTHER" id="PTHR10291:SF0">
    <property type="entry name" value="DEHYDRODOLICHYL DIPHOSPHATE SYNTHASE 2"/>
    <property type="match status" value="1"/>
</dbReference>
<dbReference type="HAMAP" id="MF_01139">
    <property type="entry name" value="ISPT"/>
    <property type="match status" value="1"/>
</dbReference>
<dbReference type="PANTHER" id="PTHR10291">
    <property type="entry name" value="DEHYDRODOLICHYL DIPHOSPHATE SYNTHASE FAMILY MEMBER"/>
    <property type="match status" value="1"/>
</dbReference>
<dbReference type="InterPro" id="IPR018520">
    <property type="entry name" value="UPP_synth-like_CS"/>
</dbReference>
<gene>
    <name evidence="1" type="primary">uppS</name>
    <name evidence="1" type="ORF">ABVT43_06300</name>
</gene>
<keyword evidence="2" id="KW-1185">Reference proteome</keyword>